<dbReference type="InterPro" id="IPR012312">
    <property type="entry name" value="Hemerythrin-like"/>
</dbReference>
<sequence length="464" mass="53670">MTNHQNRIQALKEILLKLHDGAAPESVQEDFNHHFTGVSAIEISLMEHELMSTDTGINFQDVMRLCNVHANLFKDAIDPVIANDMDHPGHPVFLFKAENQALQACLIRISRILTRIQEQKDLLQDPDVIRGLQRQLALLDQFKIHYKRKEEVLFAHMERYGHDAPPKVMWGVDDDIRDLFDRAVAISQSLSATNLPDFIKAFKEFQVEFEEMIFKEEQILLNIFLEIFSQEDWYQIAQESQTYGYAIIRPNQEWHPQNVSNLNKPRQALSQTEAPKINEQKNKLDLDPNQHSIQVPGGQIKFEWIPDQTHPNLTSSPDQMLPLNHGNLNLKQIDQIFRHLPMEISFVNKDNIFQYFNDLGKEGQMILKRVPSQIGRTIEECHPPRLVAMVTDLISDFAHGRRDRESLWYQKGKQMILITYIALRDDQGDFLGVLELVQDIQPYLDLAGTSKTVISPLDTDQKPE</sequence>
<proteinExistence type="predicted"/>
<dbReference type="Gene3D" id="1.20.120.520">
    <property type="entry name" value="nmb1532 protein domain like"/>
    <property type="match status" value="1"/>
</dbReference>
<dbReference type="EMBL" id="AENN01000015">
    <property type="protein sequence ID" value="EFR31228.1"/>
    <property type="molecule type" value="Genomic_DNA"/>
</dbReference>
<dbReference type="PANTHER" id="PTHR39966">
    <property type="entry name" value="BLL2471 PROTEIN-RELATED"/>
    <property type="match status" value="1"/>
</dbReference>
<dbReference type="STRING" id="908337.HMPREF9257_1446"/>
<reference evidence="3 4" key="1">
    <citation type="submission" date="2010-10" db="EMBL/GenBank/DDBJ databases">
        <authorList>
            <person name="Durkin A.S."/>
            <person name="Madupu R."/>
            <person name="Torralba M."/>
            <person name="Gillis M."/>
            <person name="Methe B."/>
            <person name="Sutton G."/>
            <person name="Nelson K.E."/>
        </authorList>
    </citation>
    <scope>NUCLEOTIDE SEQUENCE [LARGE SCALE GENOMIC DNA]</scope>
    <source>
        <strain evidence="3 4">ACS-139-V-Col8</strain>
    </source>
</reference>
<evidence type="ECO:0000313" key="3">
    <source>
        <dbReference type="EMBL" id="EFR31228.1"/>
    </source>
</evidence>
<protein>
    <submittedName>
        <fullName evidence="3">Hemerythrin HHE cation binding domain protein</fullName>
    </submittedName>
</protein>
<gene>
    <name evidence="3" type="ORF">HMPREF9257_1446</name>
</gene>
<keyword evidence="4" id="KW-1185">Reference proteome</keyword>
<dbReference type="InterPro" id="IPR007380">
    <property type="entry name" value="DUF438"/>
</dbReference>
<dbReference type="Gene3D" id="3.30.450.20">
    <property type="entry name" value="PAS domain"/>
    <property type="match status" value="1"/>
</dbReference>
<name>E4KPF8_9LACT</name>
<dbReference type="Pfam" id="PF13596">
    <property type="entry name" value="PAS_10"/>
    <property type="match status" value="1"/>
</dbReference>
<dbReference type="OrthoDB" id="9769774at2"/>
<dbReference type="eggNOG" id="COG2461">
    <property type="taxonomic scope" value="Bacteria"/>
</dbReference>
<dbReference type="AlphaFoldDB" id="E4KPF8"/>
<evidence type="ECO:0000259" key="1">
    <source>
        <dbReference type="Pfam" id="PF01814"/>
    </source>
</evidence>
<dbReference type="Pfam" id="PF04282">
    <property type="entry name" value="DUF438"/>
    <property type="match status" value="1"/>
</dbReference>
<dbReference type="SUPFAM" id="SSF55785">
    <property type="entry name" value="PYP-like sensor domain (PAS domain)"/>
    <property type="match status" value="1"/>
</dbReference>
<dbReference type="InterPro" id="IPR035965">
    <property type="entry name" value="PAS-like_dom_sf"/>
</dbReference>
<evidence type="ECO:0000313" key="4">
    <source>
        <dbReference type="Proteomes" id="UP000005990"/>
    </source>
</evidence>
<feature type="domain" description="DUF438" evidence="2">
    <location>
        <begin position="11"/>
        <end position="78"/>
    </location>
</feature>
<dbReference type="Proteomes" id="UP000005990">
    <property type="component" value="Unassembled WGS sequence"/>
</dbReference>
<feature type="domain" description="Hemerythrin-like" evidence="1">
    <location>
        <begin position="91"/>
        <end position="221"/>
    </location>
</feature>
<comment type="caution">
    <text evidence="3">The sequence shown here is derived from an EMBL/GenBank/DDBJ whole genome shotgun (WGS) entry which is preliminary data.</text>
</comment>
<evidence type="ECO:0000259" key="2">
    <source>
        <dbReference type="Pfam" id="PF04282"/>
    </source>
</evidence>
<dbReference type="GO" id="GO:0005886">
    <property type="term" value="C:plasma membrane"/>
    <property type="evidence" value="ECO:0007669"/>
    <property type="project" value="TreeGrafter"/>
</dbReference>
<dbReference type="PANTHER" id="PTHR39966:SF3">
    <property type="entry name" value="DUF438 DOMAIN-CONTAINING PROTEIN"/>
    <property type="match status" value="1"/>
</dbReference>
<organism evidence="3 4">
    <name type="scientific">Eremococcus coleocola ACS-139-V-Col8</name>
    <dbReference type="NCBI Taxonomy" id="908337"/>
    <lineage>
        <taxon>Bacteria</taxon>
        <taxon>Bacillati</taxon>
        <taxon>Bacillota</taxon>
        <taxon>Bacilli</taxon>
        <taxon>Lactobacillales</taxon>
        <taxon>Aerococcaceae</taxon>
        <taxon>Eremococcus</taxon>
    </lineage>
</organism>
<accession>E4KPF8</accession>
<dbReference type="Pfam" id="PF01814">
    <property type="entry name" value="Hemerythrin"/>
    <property type="match status" value="1"/>
</dbReference>
<dbReference type="RefSeq" id="WP_006418431.1">
    <property type="nucleotide sequence ID" value="NZ_AENN01000015.1"/>
</dbReference>